<reference evidence="2 3" key="1">
    <citation type="journal article" date="2015" name="Genome Announc.">
        <title>Expanding the biotechnology potential of lactobacilli through comparative genomics of 213 strains and associated genera.</title>
        <authorList>
            <person name="Sun Z."/>
            <person name="Harris H.M."/>
            <person name="McCann A."/>
            <person name="Guo C."/>
            <person name="Argimon S."/>
            <person name="Zhang W."/>
            <person name="Yang X."/>
            <person name="Jeffery I.B."/>
            <person name="Cooney J.C."/>
            <person name="Kagawa T.F."/>
            <person name="Liu W."/>
            <person name="Song Y."/>
            <person name="Salvetti E."/>
            <person name="Wrobel A."/>
            <person name="Rasinkangas P."/>
            <person name="Parkhill J."/>
            <person name="Rea M.C."/>
            <person name="O'Sullivan O."/>
            <person name="Ritari J."/>
            <person name="Douillard F.P."/>
            <person name="Paul Ross R."/>
            <person name="Yang R."/>
            <person name="Briner A.E."/>
            <person name="Felis G.E."/>
            <person name="de Vos W.M."/>
            <person name="Barrangou R."/>
            <person name="Klaenhammer T.R."/>
            <person name="Caufield P.W."/>
            <person name="Cui Y."/>
            <person name="Zhang H."/>
            <person name="O'Toole P.W."/>
        </authorList>
    </citation>
    <scope>NUCLEOTIDE SEQUENCE [LARGE SCALE GENOMIC DNA]</scope>
    <source>
        <strain evidence="2 3">DSM 20623</strain>
    </source>
</reference>
<keyword evidence="1" id="KW-0812">Transmembrane</keyword>
<dbReference type="AlphaFoldDB" id="A0A0R2I4W9"/>
<evidence type="ECO:0000313" key="2">
    <source>
        <dbReference type="EMBL" id="KRN57493.1"/>
    </source>
</evidence>
<dbReference type="SUPFAM" id="SSF158560">
    <property type="entry name" value="BH3980-like"/>
    <property type="match status" value="1"/>
</dbReference>
<proteinExistence type="predicted"/>
<keyword evidence="3" id="KW-1185">Reference proteome</keyword>
<dbReference type="PATRIC" id="fig|1449336.4.peg.11"/>
<evidence type="ECO:0008006" key="4">
    <source>
        <dbReference type="Google" id="ProtNLM"/>
    </source>
</evidence>
<feature type="transmembrane region" description="Helical" evidence="1">
    <location>
        <begin position="180"/>
        <end position="206"/>
    </location>
</feature>
<dbReference type="PIRSF" id="PIRSF033111">
    <property type="entry name" value="UCP033111"/>
    <property type="match status" value="1"/>
</dbReference>
<dbReference type="eggNOG" id="COG4858">
    <property type="taxonomic scope" value="Bacteria"/>
</dbReference>
<feature type="transmembrane region" description="Helical" evidence="1">
    <location>
        <begin position="141"/>
        <end position="160"/>
    </location>
</feature>
<dbReference type="EMBL" id="JQBS01000006">
    <property type="protein sequence ID" value="KRN57493.1"/>
    <property type="molecule type" value="Genomic_DNA"/>
</dbReference>
<sequence length="240" mass="26322">MREDLKGAIETVEHEELVNVKAENEALQAKLTKRNEQYMMGLDKALTAANLSEERKTEIYSEMLPHLVEGQKTGQTARQIYGTVTEQTSALLDGPRKATAPVGQSKDWMIALDGGLMMVALLSLITGVSSLWGKAQQGAEMGIITLLINFLAGGIVILLISKNAPNRYAKEKKKGGFFRYILIIGVAMLAWMFLMTASMAFLPASINMSLPPIGYLIVAAAAFGAKLYFKRKWNIQGGFF</sequence>
<dbReference type="InterPro" id="IPR009214">
    <property type="entry name" value="DUF1129"/>
</dbReference>
<keyword evidence="1" id="KW-1133">Transmembrane helix</keyword>
<feature type="transmembrane region" description="Helical" evidence="1">
    <location>
        <begin position="212"/>
        <end position="229"/>
    </location>
</feature>
<protein>
    <recommendedName>
        <fullName evidence="4">Integral membrane protein</fullName>
    </recommendedName>
</protein>
<evidence type="ECO:0000313" key="3">
    <source>
        <dbReference type="Proteomes" id="UP000051658"/>
    </source>
</evidence>
<dbReference type="Proteomes" id="UP000051658">
    <property type="component" value="Unassembled WGS sequence"/>
</dbReference>
<organism evidence="2 3">
    <name type="scientific">Carnobacterium divergens DSM 20623</name>
    <dbReference type="NCBI Taxonomy" id="1449336"/>
    <lineage>
        <taxon>Bacteria</taxon>
        <taxon>Bacillati</taxon>
        <taxon>Bacillota</taxon>
        <taxon>Bacilli</taxon>
        <taxon>Lactobacillales</taxon>
        <taxon>Carnobacteriaceae</taxon>
        <taxon>Carnobacterium</taxon>
    </lineage>
</organism>
<name>A0A0R2I4W9_CARDV</name>
<dbReference type="Pfam" id="PF06570">
    <property type="entry name" value="DUF1129"/>
    <property type="match status" value="1"/>
</dbReference>
<evidence type="ECO:0000256" key="1">
    <source>
        <dbReference type="SAM" id="Phobius"/>
    </source>
</evidence>
<comment type="caution">
    <text evidence="2">The sequence shown here is derived from an EMBL/GenBank/DDBJ whole genome shotgun (WGS) entry which is preliminary data.</text>
</comment>
<gene>
    <name evidence="2" type="ORF">IV74_GL000011</name>
</gene>
<accession>A0A0R2I4W9</accession>
<keyword evidence="1" id="KW-0472">Membrane</keyword>
<feature type="transmembrane region" description="Helical" evidence="1">
    <location>
        <begin position="115"/>
        <end position="135"/>
    </location>
</feature>